<dbReference type="RefSeq" id="XP_024574457.1">
    <property type="nucleotide sequence ID" value="XM_024723486.2"/>
</dbReference>
<accession>A0A0P1AC79</accession>
<sequence length="140" mass="16202">MRQPISRVKDHRMLCVVYARHSRQLFHGCLNEHYLRCISPLKHIYQPEMTKVELGEDKKCRFIFYLKTVSYSIALFGIQTSVSCCSKCLRWRLQALTGVYLPSLPSPPAHLLSQAYLWCLKSVTYEFWIAAKSRTSAVSA</sequence>
<dbReference type="GeneID" id="36410320"/>
<organism evidence="1 2">
    <name type="scientific">Plasmopara halstedii</name>
    <name type="common">Downy mildew of sunflower</name>
    <dbReference type="NCBI Taxonomy" id="4781"/>
    <lineage>
        <taxon>Eukaryota</taxon>
        <taxon>Sar</taxon>
        <taxon>Stramenopiles</taxon>
        <taxon>Oomycota</taxon>
        <taxon>Peronosporomycetes</taxon>
        <taxon>Peronosporales</taxon>
        <taxon>Peronosporaceae</taxon>
        <taxon>Plasmopara</taxon>
    </lineage>
</organism>
<dbReference type="EMBL" id="CCYD01000321">
    <property type="protein sequence ID" value="CEG38088.1"/>
    <property type="molecule type" value="Genomic_DNA"/>
</dbReference>
<dbReference type="AlphaFoldDB" id="A0A0P1AC79"/>
<evidence type="ECO:0000313" key="2">
    <source>
        <dbReference type="Proteomes" id="UP000054928"/>
    </source>
</evidence>
<keyword evidence="2" id="KW-1185">Reference proteome</keyword>
<name>A0A0P1AC79_PLAHL</name>
<protein>
    <submittedName>
        <fullName evidence="1">Uncharacterized protein</fullName>
    </submittedName>
</protein>
<evidence type="ECO:0000313" key="1">
    <source>
        <dbReference type="EMBL" id="CEG38088.1"/>
    </source>
</evidence>
<proteinExistence type="predicted"/>
<dbReference type="Proteomes" id="UP000054928">
    <property type="component" value="Unassembled WGS sequence"/>
</dbReference>
<reference evidence="2" key="1">
    <citation type="submission" date="2014-09" db="EMBL/GenBank/DDBJ databases">
        <authorList>
            <person name="Sharma Rahul"/>
            <person name="Thines Marco"/>
        </authorList>
    </citation>
    <scope>NUCLEOTIDE SEQUENCE [LARGE SCALE GENOMIC DNA]</scope>
</reference>